<name>A0ABX7DWL6_9FLAO</name>
<dbReference type="InterPro" id="IPR045083">
    <property type="entry name" value="ATP_synth_F0_asu_bact/mt"/>
</dbReference>
<keyword evidence="15" id="KW-1185">Reference proteome</keyword>
<evidence type="ECO:0000313" key="15">
    <source>
        <dbReference type="Proteomes" id="UP000629420"/>
    </source>
</evidence>
<reference evidence="14 15" key="1">
    <citation type="submission" date="2021-01" db="EMBL/GenBank/DDBJ databases">
        <title>Aequorivita sp. strain KX20305, a bacterium isolated from the sediment collected at a cold seep field in South China Sea.</title>
        <authorList>
            <person name="Zhang H."/>
            <person name="Li C."/>
        </authorList>
    </citation>
    <scope>NUCLEOTIDE SEQUENCE [LARGE SCALE GENOMIC DNA]</scope>
    <source>
        <strain evidence="14 15">KX20305</strain>
    </source>
</reference>
<feature type="transmembrane region" description="Helical" evidence="11">
    <location>
        <begin position="335"/>
        <end position="362"/>
    </location>
</feature>
<keyword evidence="13" id="KW-0732">Signal</keyword>
<feature type="signal peptide" evidence="13">
    <location>
        <begin position="1"/>
        <end position="23"/>
    </location>
</feature>
<dbReference type="Gene3D" id="1.20.120.220">
    <property type="entry name" value="ATP synthase, F0 complex, subunit A"/>
    <property type="match status" value="1"/>
</dbReference>
<evidence type="ECO:0000256" key="8">
    <source>
        <dbReference type="ARBA" id="ARBA00023065"/>
    </source>
</evidence>
<accession>A0ABX7DWL6</accession>
<keyword evidence="6 11" id="KW-0375">Hydrogen ion transport</keyword>
<keyword evidence="3 11" id="KW-0813">Transport</keyword>
<feature type="transmembrane region" description="Helical" evidence="11">
    <location>
        <begin position="210"/>
        <end position="231"/>
    </location>
</feature>
<dbReference type="InterPro" id="IPR035908">
    <property type="entry name" value="F0_ATP_A_sf"/>
</dbReference>
<dbReference type="Pfam" id="PF00119">
    <property type="entry name" value="ATP-synt_A"/>
    <property type="match status" value="1"/>
</dbReference>
<comment type="similarity">
    <text evidence="2 11 12">Belongs to the ATPase A chain family.</text>
</comment>
<dbReference type="PANTHER" id="PTHR11410:SF0">
    <property type="entry name" value="ATP SYNTHASE SUBUNIT A"/>
    <property type="match status" value="1"/>
</dbReference>
<evidence type="ECO:0000256" key="1">
    <source>
        <dbReference type="ARBA" id="ARBA00004141"/>
    </source>
</evidence>
<keyword evidence="10 11" id="KW-0066">ATP synthesis</keyword>
<evidence type="ECO:0000256" key="3">
    <source>
        <dbReference type="ARBA" id="ARBA00022448"/>
    </source>
</evidence>
<evidence type="ECO:0000256" key="11">
    <source>
        <dbReference type="HAMAP-Rule" id="MF_01393"/>
    </source>
</evidence>
<feature type="transmembrane region" description="Helical" evidence="11">
    <location>
        <begin position="148"/>
        <end position="166"/>
    </location>
</feature>
<comment type="subcellular location">
    <subcellularLocation>
        <location evidence="11 12">Cell membrane</location>
        <topology evidence="11 12">Multi-pass membrane protein</topology>
    </subcellularLocation>
    <subcellularLocation>
        <location evidence="1">Membrane</location>
        <topology evidence="1">Multi-pass membrane protein</topology>
    </subcellularLocation>
</comment>
<sequence length="382" mass="43221">MQRKTLVRLLSVLLFIGSFSAVAQDEHTEEAKEILPEGKTKKEEIKEFINHHLMDSHDFNFFGSTDDETGETHHYGFPLPVILWDEGLHTFMSSEFHHGENVVESNGNYYKLYHSKIYRTDADGTINYDESHHPTNVRPLDLSITKSVVMMLVTGLLLIWLFSSLAKSYAKNGSIPRGIGRFFEPIVLYIRDDIAIANIGENKYKKYMPFLLTVFFFIWFLNMFGLTPLGVNVTGNIAVTTALAIIVFLITTFTGTKDYWKHIFDPLGDGMPWAGKILIYIILVPIEILGLFIKPFALLIRLYANMTAGHVVLMSLIGLIFIFKSWIGGPLSFGLSFAISLIELLVALLQAYIFTMLAALYFGFASETHAEHEAHEGEVQHL</sequence>
<evidence type="ECO:0000256" key="4">
    <source>
        <dbReference type="ARBA" id="ARBA00022547"/>
    </source>
</evidence>
<evidence type="ECO:0000256" key="10">
    <source>
        <dbReference type="ARBA" id="ARBA00023310"/>
    </source>
</evidence>
<evidence type="ECO:0000256" key="5">
    <source>
        <dbReference type="ARBA" id="ARBA00022692"/>
    </source>
</evidence>
<dbReference type="SUPFAM" id="SSF81336">
    <property type="entry name" value="F1F0 ATP synthase subunit A"/>
    <property type="match status" value="1"/>
</dbReference>
<feature type="transmembrane region" description="Helical" evidence="11">
    <location>
        <begin position="303"/>
        <end position="323"/>
    </location>
</feature>
<gene>
    <name evidence="11 14" type="primary">atpB</name>
    <name evidence="14" type="ORF">JK629_04745</name>
</gene>
<dbReference type="EMBL" id="CP068439">
    <property type="protein sequence ID" value="QQX78175.1"/>
    <property type="molecule type" value="Genomic_DNA"/>
</dbReference>
<evidence type="ECO:0000256" key="9">
    <source>
        <dbReference type="ARBA" id="ARBA00023136"/>
    </source>
</evidence>
<feature type="transmembrane region" description="Helical" evidence="11">
    <location>
        <begin position="277"/>
        <end position="297"/>
    </location>
</feature>
<feature type="chain" id="PRO_5045540898" description="ATP synthase subunit a" evidence="13">
    <location>
        <begin position="24"/>
        <end position="382"/>
    </location>
</feature>
<evidence type="ECO:0000313" key="14">
    <source>
        <dbReference type="EMBL" id="QQX78175.1"/>
    </source>
</evidence>
<dbReference type="NCBIfam" id="TIGR01131">
    <property type="entry name" value="ATP_synt_6_or_A"/>
    <property type="match status" value="1"/>
</dbReference>
<keyword evidence="5 11" id="KW-0812">Transmembrane</keyword>
<evidence type="ECO:0000256" key="6">
    <source>
        <dbReference type="ARBA" id="ARBA00022781"/>
    </source>
</evidence>
<organism evidence="14 15">
    <name type="scientific">Aequorivita iocasae</name>
    <dbReference type="NCBI Taxonomy" id="2803865"/>
    <lineage>
        <taxon>Bacteria</taxon>
        <taxon>Pseudomonadati</taxon>
        <taxon>Bacteroidota</taxon>
        <taxon>Flavobacteriia</taxon>
        <taxon>Flavobacteriales</taxon>
        <taxon>Flavobacteriaceae</taxon>
        <taxon>Aequorivita</taxon>
    </lineage>
</organism>
<dbReference type="PRINTS" id="PR00123">
    <property type="entry name" value="ATPASEA"/>
</dbReference>
<keyword evidence="7 11" id="KW-1133">Transmembrane helix</keyword>
<dbReference type="InterPro" id="IPR000568">
    <property type="entry name" value="ATP_synth_F0_asu"/>
</dbReference>
<evidence type="ECO:0000256" key="12">
    <source>
        <dbReference type="RuleBase" id="RU000483"/>
    </source>
</evidence>
<protein>
    <recommendedName>
        <fullName evidence="11 12">ATP synthase subunit a</fullName>
    </recommendedName>
    <alternativeName>
        <fullName evidence="11">ATP synthase F0 sector subunit a</fullName>
    </alternativeName>
    <alternativeName>
        <fullName evidence="11">F-ATPase subunit 6</fullName>
    </alternativeName>
</protein>
<comment type="function">
    <text evidence="11 12">Key component of the proton channel; it plays a direct role in the translocation of protons across the membrane.</text>
</comment>
<evidence type="ECO:0000256" key="2">
    <source>
        <dbReference type="ARBA" id="ARBA00006810"/>
    </source>
</evidence>
<keyword evidence="4 11" id="KW-0138">CF(0)</keyword>
<dbReference type="Proteomes" id="UP000629420">
    <property type="component" value="Chromosome"/>
</dbReference>
<keyword evidence="11" id="KW-1003">Cell membrane</keyword>
<dbReference type="CDD" id="cd00310">
    <property type="entry name" value="ATP-synt_Fo_a_6"/>
    <property type="match status" value="1"/>
</dbReference>
<feature type="transmembrane region" description="Helical" evidence="11">
    <location>
        <begin position="237"/>
        <end position="256"/>
    </location>
</feature>
<proteinExistence type="inferred from homology"/>
<evidence type="ECO:0000256" key="13">
    <source>
        <dbReference type="SAM" id="SignalP"/>
    </source>
</evidence>
<dbReference type="PANTHER" id="PTHR11410">
    <property type="entry name" value="ATP SYNTHASE SUBUNIT A"/>
    <property type="match status" value="1"/>
</dbReference>
<keyword evidence="8 11" id="KW-0406">Ion transport</keyword>
<dbReference type="HAMAP" id="MF_01393">
    <property type="entry name" value="ATP_synth_a_bact"/>
    <property type="match status" value="1"/>
</dbReference>
<keyword evidence="9 11" id="KW-0472">Membrane</keyword>
<evidence type="ECO:0000256" key="7">
    <source>
        <dbReference type="ARBA" id="ARBA00022989"/>
    </source>
</evidence>